<organism evidence="2 3">
    <name type="scientific">Parasphaerochaeta coccoides (strain ATCC BAA-1237 / DSM 17374 / SPN1)</name>
    <name type="common">Sphaerochaeta coccoides</name>
    <dbReference type="NCBI Taxonomy" id="760011"/>
    <lineage>
        <taxon>Bacteria</taxon>
        <taxon>Pseudomonadati</taxon>
        <taxon>Spirochaetota</taxon>
        <taxon>Spirochaetia</taxon>
        <taxon>Spirochaetales</taxon>
        <taxon>Sphaerochaetaceae</taxon>
        <taxon>Parasphaerochaeta</taxon>
    </lineage>
</organism>
<dbReference type="eggNOG" id="COG3347">
    <property type="taxonomic scope" value="Bacteria"/>
</dbReference>
<protein>
    <submittedName>
        <fullName evidence="2">Class II aldolase/adducin family protein</fullName>
    </submittedName>
</protein>
<accession>F4GKH5</accession>
<dbReference type="InterPro" id="IPR036409">
    <property type="entry name" value="Aldolase_II/adducin_N_sf"/>
</dbReference>
<dbReference type="STRING" id="760011.Spico_1660"/>
<dbReference type="KEGG" id="scc:Spico_1660"/>
<reference evidence="2 3" key="2">
    <citation type="journal article" date="2012" name="Stand. Genomic Sci.">
        <title>Complete genome sequence of the termite hindgut bacterium Spirochaeta coccoides type strain (SPN1(T)), reclassification in the genus Sphaerochaeta as Sphaerochaeta coccoides comb. nov. and emendations of the family Spirochaetaceae and the genus Sphaerochaeta.</title>
        <authorList>
            <person name="Abt B."/>
            <person name="Han C."/>
            <person name="Scheuner C."/>
            <person name="Lu M."/>
            <person name="Lapidus A."/>
            <person name="Nolan M."/>
            <person name="Lucas S."/>
            <person name="Hammon N."/>
            <person name="Deshpande S."/>
            <person name="Cheng J.F."/>
            <person name="Tapia R."/>
            <person name="Goodwin L.A."/>
            <person name="Pitluck S."/>
            <person name="Liolios K."/>
            <person name="Pagani I."/>
            <person name="Ivanova N."/>
            <person name="Mavromatis K."/>
            <person name="Mikhailova N."/>
            <person name="Huntemann M."/>
            <person name="Pati A."/>
            <person name="Chen A."/>
            <person name="Palaniappan K."/>
            <person name="Land M."/>
            <person name="Hauser L."/>
            <person name="Brambilla E.M."/>
            <person name="Rohde M."/>
            <person name="Spring S."/>
            <person name="Gronow S."/>
            <person name="Goker M."/>
            <person name="Woyke T."/>
            <person name="Bristow J."/>
            <person name="Eisen J.A."/>
            <person name="Markowitz V."/>
            <person name="Hugenholtz P."/>
            <person name="Kyrpides N.C."/>
            <person name="Klenk H.P."/>
            <person name="Detter J.C."/>
        </authorList>
    </citation>
    <scope>NUCLEOTIDE SEQUENCE [LARGE SCALE GENOMIC DNA]</scope>
    <source>
        <strain evidence="3">ATCC BAA-1237 / DSM 17374 / SPN1</strain>
    </source>
</reference>
<dbReference type="HOGENOM" id="CLU_066010_0_0_12"/>
<evidence type="ECO:0000313" key="3">
    <source>
        <dbReference type="Proteomes" id="UP000007939"/>
    </source>
</evidence>
<dbReference type="AlphaFoldDB" id="F4GKH5"/>
<reference evidence="3" key="1">
    <citation type="submission" date="2011-04" db="EMBL/GenBank/DDBJ databases">
        <title>The complete genome of Spirochaeta coccoides DSM 17374.</title>
        <authorList>
            <person name="Lucas S."/>
            <person name="Copeland A."/>
            <person name="Lapidus A."/>
            <person name="Bruce D."/>
            <person name="Goodwin L."/>
            <person name="Pitluck S."/>
            <person name="Peters L."/>
            <person name="Kyrpides N."/>
            <person name="Mavromatis K."/>
            <person name="Pagani I."/>
            <person name="Ivanova N."/>
            <person name="Ovchinnikova G."/>
            <person name="Lu M."/>
            <person name="Detter J.C."/>
            <person name="Tapia R."/>
            <person name="Han C."/>
            <person name="Land M."/>
            <person name="Hauser L."/>
            <person name="Markowitz V."/>
            <person name="Cheng J.-F."/>
            <person name="Hugenholtz P."/>
            <person name="Woyke T."/>
            <person name="Wu D."/>
            <person name="Spring S."/>
            <person name="Schroeder M."/>
            <person name="Brambilla E."/>
            <person name="Klenk H.-P."/>
            <person name="Eisen J.A."/>
        </authorList>
    </citation>
    <scope>NUCLEOTIDE SEQUENCE [LARGE SCALE GENOMIC DNA]</scope>
    <source>
        <strain evidence="3">ATCC BAA-1237 / DSM 17374 / SPN1</strain>
    </source>
</reference>
<dbReference type="OrthoDB" id="9774430at2"/>
<dbReference type="SUPFAM" id="SSF53639">
    <property type="entry name" value="AraD/HMP-PK domain-like"/>
    <property type="match status" value="1"/>
</dbReference>
<dbReference type="Pfam" id="PF00596">
    <property type="entry name" value="Aldolase_II"/>
    <property type="match status" value="1"/>
</dbReference>
<evidence type="ECO:0000313" key="2">
    <source>
        <dbReference type="EMBL" id="AEC02858.1"/>
    </source>
</evidence>
<dbReference type="SMART" id="SM01007">
    <property type="entry name" value="Aldolase_II"/>
    <property type="match status" value="1"/>
</dbReference>
<gene>
    <name evidence="2" type="ordered locus">Spico_1660</name>
</gene>
<proteinExistence type="predicted"/>
<sequence>MDLSSLIAISRRYGRDKDYVLLGGGNTSVKDKDIMYVKASGHALSDIDESGFVRMSLPRLARIWDKTYPADKDEREDAVLADMMACRCEGETARPSVEALLHSLIPFTYIVHLHPALVNGVTCAQAGKASAEALFPQALWIPLVNPGYILAQVVREEMAVYKKVTGTVPQVVLLQNHGIFVGGRSPEQVEAAYDAVMSKLARHITRLPHLDARKPEKAKVAKVLEGLSAFYGKDTPFAVLLNKELETKISDKDSFYPLSSAFTPDHIVYSGFKPLWIGNEIFKARVDTAAAVKASVEAFEQEHGVRPKVIVVQGVAVFAISDKAMDLFTDTIKVAAYTESFGGPRFMDDDQIEFIRTWEVEKYRVSVTT</sequence>
<dbReference type="Proteomes" id="UP000007939">
    <property type="component" value="Chromosome"/>
</dbReference>
<evidence type="ECO:0000259" key="1">
    <source>
        <dbReference type="SMART" id="SM01007"/>
    </source>
</evidence>
<dbReference type="Gene3D" id="3.40.225.10">
    <property type="entry name" value="Class II aldolase/adducin N-terminal domain"/>
    <property type="match status" value="1"/>
</dbReference>
<name>F4GKH5_PARC1</name>
<dbReference type="RefSeq" id="WP_013740251.1">
    <property type="nucleotide sequence ID" value="NC_015436.1"/>
</dbReference>
<keyword evidence="3" id="KW-1185">Reference proteome</keyword>
<dbReference type="EMBL" id="CP002659">
    <property type="protein sequence ID" value="AEC02858.1"/>
    <property type="molecule type" value="Genomic_DNA"/>
</dbReference>
<dbReference type="InterPro" id="IPR001303">
    <property type="entry name" value="Aldolase_II/adducin_N"/>
</dbReference>
<feature type="domain" description="Class II aldolase/adducin N-terminal" evidence="1">
    <location>
        <begin position="5"/>
        <end position="204"/>
    </location>
</feature>